<dbReference type="Proteomes" id="UP000005953">
    <property type="component" value="Unassembled WGS sequence"/>
</dbReference>
<dbReference type="SUPFAM" id="SSF56436">
    <property type="entry name" value="C-type lectin-like"/>
    <property type="match status" value="1"/>
</dbReference>
<reference evidence="2 3" key="1">
    <citation type="submission" date="2006-02" db="EMBL/GenBank/DDBJ databases">
        <authorList>
            <person name="Pinhassi J."/>
            <person name="Pedros-Alio C."/>
            <person name="Ferriera S."/>
            <person name="Johnson J."/>
            <person name="Kravitz S."/>
            <person name="Halpern A."/>
            <person name="Remington K."/>
            <person name="Beeson K."/>
            <person name="Tran B."/>
            <person name="Rogers Y.-H."/>
            <person name="Friedman R."/>
            <person name="Venter J.C."/>
        </authorList>
    </citation>
    <scope>NUCLEOTIDE SEQUENCE [LARGE SCALE GENOMIC DNA]</scope>
    <source>
        <strain evidence="2 3">MED297</strain>
    </source>
</reference>
<dbReference type="InterPro" id="IPR005532">
    <property type="entry name" value="SUMF_dom"/>
</dbReference>
<sequence>MIVDSKKNAKLFRPGWAEHAPEGNGPVRQLGEQPPELLVSIVESQEYPIDYRLAAGEALARRGDPRISLTNPSMIDIPAGRVRVGLAESEMDSVFEQSRSFGVMRDVLEFDGPEHLVELSPFRMAKYCVTNTEYYEFEKATGFQNTPTSWSGRHYDRIKSNHPVFSVSYAAALAYCEWLTDLTGRSFRLPTEAEWEFVSSGSDHLRFPWGNEFEPDRANTIETQMMSTTPVGMFANGCSPFGVSDMAGNVEEYTSSSFNDYLGRPIIGTNGARSLEGMRIARGGSFARFHDLTRTSCRHPVCQPDKVVIGFRLVEDLPLH</sequence>
<protein>
    <submittedName>
        <fullName evidence="2">ToxD protein</fullName>
    </submittedName>
</protein>
<feature type="domain" description="Sulfatase-modifying factor enzyme-like" evidence="1">
    <location>
        <begin position="71"/>
        <end position="314"/>
    </location>
</feature>
<name>A4BB64_9GAMM</name>
<dbReference type="PANTHER" id="PTHR23150">
    <property type="entry name" value="SULFATASE MODIFYING FACTOR 1, 2"/>
    <property type="match status" value="1"/>
</dbReference>
<comment type="caution">
    <text evidence="2">The sequence shown here is derived from an EMBL/GenBank/DDBJ whole genome shotgun (WGS) entry which is preliminary data.</text>
</comment>
<dbReference type="InterPro" id="IPR051043">
    <property type="entry name" value="Sulfatase_Mod_Factor_Kinase"/>
</dbReference>
<dbReference type="GO" id="GO:0120147">
    <property type="term" value="F:formylglycine-generating oxidase activity"/>
    <property type="evidence" value="ECO:0007669"/>
    <property type="project" value="TreeGrafter"/>
</dbReference>
<dbReference type="InterPro" id="IPR042095">
    <property type="entry name" value="SUMF_sf"/>
</dbReference>
<dbReference type="Pfam" id="PF03781">
    <property type="entry name" value="FGE-sulfatase"/>
    <property type="match status" value="1"/>
</dbReference>
<accession>A4BB64</accession>
<organism evidence="2 3">
    <name type="scientific">Reinekea blandensis MED297</name>
    <dbReference type="NCBI Taxonomy" id="314283"/>
    <lineage>
        <taxon>Bacteria</taxon>
        <taxon>Pseudomonadati</taxon>
        <taxon>Pseudomonadota</taxon>
        <taxon>Gammaproteobacteria</taxon>
        <taxon>Oceanospirillales</taxon>
        <taxon>Saccharospirillaceae</taxon>
        <taxon>Reinekea</taxon>
    </lineage>
</organism>
<evidence type="ECO:0000313" key="3">
    <source>
        <dbReference type="Proteomes" id="UP000005953"/>
    </source>
</evidence>
<evidence type="ECO:0000259" key="1">
    <source>
        <dbReference type="Pfam" id="PF03781"/>
    </source>
</evidence>
<keyword evidence="3" id="KW-1185">Reference proteome</keyword>
<dbReference type="HOGENOM" id="CLU_012431_0_1_6"/>
<dbReference type="Gene3D" id="3.90.1580.10">
    <property type="entry name" value="paralog of FGE (formylglycine-generating enzyme)"/>
    <property type="match status" value="1"/>
</dbReference>
<dbReference type="InterPro" id="IPR016187">
    <property type="entry name" value="CTDL_fold"/>
</dbReference>
<dbReference type="EMBL" id="AAOE01000003">
    <property type="protein sequence ID" value="EAR10677.1"/>
    <property type="molecule type" value="Genomic_DNA"/>
</dbReference>
<proteinExistence type="predicted"/>
<dbReference type="STRING" id="314283.MED297_11695"/>
<dbReference type="AlphaFoldDB" id="A4BB64"/>
<dbReference type="PANTHER" id="PTHR23150:SF19">
    <property type="entry name" value="FORMYLGLYCINE-GENERATING ENZYME"/>
    <property type="match status" value="1"/>
</dbReference>
<gene>
    <name evidence="2" type="ORF">MED297_11695</name>
</gene>
<evidence type="ECO:0000313" key="2">
    <source>
        <dbReference type="EMBL" id="EAR10677.1"/>
    </source>
</evidence>